<evidence type="ECO:0000259" key="1">
    <source>
        <dbReference type="Pfam" id="PF01636"/>
    </source>
</evidence>
<proteinExistence type="predicted"/>
<dbReference type="EMBL" id="JANCPR020000002">
    <property type="protein sequence ID" value="MDJ1130763.1"/>
    <property type="molecule type" value="Genomic_DNA"/>
</dbReference>
<feature type="domain" description="Aminoglycoside phosphotransferase" evidence="1">
    <location>
        <begin position="39"/>
        <end position="259"/>
    </location>
</feature>
<protein>
    <submittedName>
        <fullName evidence="2">Phosphotransferase</fullName>
    </submittedName>
</protein>
<dbReference type="Gene3D" id="3.30.200.20">
    <property type="entry name" value="Phosphorylase Kinase, domain 1"/>
    <property type="match status" value="1"/>
</dbReference>
<keyword evidence="3" id="KW-1185">Reference proteome</keyword>
<dbReference type="RefSeq" id="WP_274043619.1">
    <property type="nucleotide sequence ID" value="NZ_JANCPR020000002.1"/>
</dbReference>
<dbReference type="Proteomes" id="UP001214441">
    <property type="component" value="Unassembled WGS sequence"/>
</dbReference>
<sequence length="344" mass="37374">MSEEPTWSAVRDPAVAQVLTRHYGFGTCPAWSLNRESVNQVWYVETPGGPGALKRLGRDVTPEWLAFERAALPRLTAAGIPVAAPLLTVEGATSARTGGSVWQLRPWREGRPFDSARPQDLERAGAFLSALHRIPVDGLPAGGHSATQNLEFWLTTERPLQAALDEVDEIAAPHVTPAVRKHAQRAYSAVLHRARAELDGYQDLPAVLTHGEVAGSNLLYSASGALTCVLDWDALQLRSRVYDVARAVLFLPRRARGSFQVLPERARAVLTASTAHEPLGPGELRALLPVLELNFVPSPGYLRQVARHAPGILDWYLGWRAEGATTVRGVLSEVVAAVPDRTGR</sequence>
<organism evidence="2 3">
    <name type="scientific">Streptomyces iconiensis</name>
    <dbReference type="NCBI Taxonomy" id="1384038"/>
    <lineage>
        <taxon>Bacteria</taxon>
        <taxon>Bacillati</taxon>
        <taxon>Actinomycetota</taxon>
        <taxon>Actinomycetes</taxon>
        <taxon>Kitasatosporales</taxon>
        <taxon>Streptomycetaceae</taxon>
        <taxon>Streptomyces</taxon>
    </lineage>
</organism>
<dbReference type="InterPro" id="IPR002575">
    <property type="entry name" value="Aminoglycoside_PTrfase"/>
</dbReference>
<dbReference type="SUPFAM" id="SSF56112">
    <property type="entry name" value="Protein kinase-like (PK-like)"/>
    <property type="match status" value="1"/>
</dbReference>
<comment type="caution">
    <text evidence="2">The sequence shown here is derived from an EMBL/GenBank/DDBJ whole genome shotgun (WGS) entry which is preliminary data.</text>
</comment>
<gene>
    <name evidence="2" type="ORF">NMN56_002120</name>
</gene>
<name>A0ABT6ZNY7_9ACTN</name>
<dbReference type="Pfam" id="PF01636">
    <property type="entry name" value="APH"/>
    <property type="match status" value="1"/>
</dbReference>
<dbReference type="Gene3D" id="3.90.1200.10">
    <property type="match status" value="1"/>
</dbReference>
<reference evidence="2 3" key="1">
    <citation type="submission" date="2023-05" db="EMBL/GenBank/DDBJ databases">
        <title>Streptantibioticus silvisoli sp. nov., acidotolerant actinomycetes 1 from pine litter.</title>
        <authorList>
            <person name="Swiecimska M."/>
            <person name="Golinska P."/>
            <person name="Sangal V."/>
            <person name="Wachnowicz B."/>
            <person name="Goodfellow M."/>
        </authorList>
    </citation>
    <scope>NUCLEOTIDE SEQUENCE [LARGE SCALE GENOMIC DNA]</scope>
    <source>
        <strain evidence="2 3">DSM 42109</strain>
    </source>
</reference>
<evidence type="ECO:0000313" key="2">
    <source>
        <dbReference type="EMBL" id="MDJ1130763.1"/>
    </source>
</evidence>
<dbReference type="InterPro" id="IPR011009">
    <property type="entry name" value="Kinase-like_dom_sf"/>
</dbReference>
<accession>A0ABT6ZNY7</accession>
<evidence type="ECO:0000313" key="3">
    <source>
        <dbReference type="Proteomes" id="UP001214441"/>
    </source>
</evidence>